<sequence length="180" mass="19869">MTVEGDWQRKNGYDIIHTTSTFVLRMRTKGCCKMVEKNIYFLVDSAVLPKVFTDVVEAKKLLQSGKAKTINEAVNSVGISRSAFYKYKDAVFQFTEGSRGKIITIALTLDHTPGVLSNVLNVIAKMGANVLTINQNIPIHGIANVTMAVDTKQLKAESDRLISELEGLHGVEKIELLAEE</sequence>
<dbReference type="KEGG" id="mas:Mahau_0702"/>
<protein>
    <recommendedName>
        <fullName evidence="1">UPF0735 ACT domain-containing protein Mahau_0702</fullName>
    </recommendedName>
</protein>
<feature type="domain" description="ACT" evidence="2">
    <location>
        <begin position="104"/>
        <end position="179"/>
    </location>
</feature>
<evidence type="ECO:0000313" key="4">
    <source>
        <dbReference type="Proteomes" id="UP000008457"/>
    </source>
</evidence>
<dbReference type="NCBIfam" id="NF003361">
    <property type="entry name" value="PRK04435.1"/>
    <property type="match status" value="1"/>
</dbReference>
<accession>F4A0M4</accession>
<dbReference type="InterPro" id="IPR045865">
    <property type="entry name" value="ACT-like_dom_sf"/>
</dbReference>
<proteinExistence type="inferred from homology"/>
<dbReference type="Proteomes" id="UP000008457">
    <property type="component" value="Chromosome"/>
</dbReference>
<dbReference type="HAMAP" id="MF_00707">
    <property type="entry name" value="UPF0735"/>
    <property type="match status" value="1"/>
</dbReference>
<gene>
    <name evidence="3" type="ordered locus">Mahau_0702</name>
</gene>
<reference evidence="3 4" key="2">
    <citation type="journal article" date="2011" name="Stand. Genomic Sci.">
        <title>Complete genome sequence of Mahella australiensis type strain (50-1 BON).</title>
        <authorList>
            <person name="Sikorski J."/>
            <person name="Teshima H."/>
            <person name="Nolan M."/>
            <person name="Lucas S."/>
            <person name="Hammon N."/>
            <person name="Deshpande S."/>
            <person name="Cheng J.F."/>
            <person name="Pitluck S."/>
            <person name="Liolios K."/>
            <person name="Pagani I."/>
            <person name="Ivanova N."/>
            <person name="Huntemann M."/>
            <person name="Mavromatis K."/>
            <person name="Ovchinikova G."/>
            <person name="Pati A."/>
            <person name="Tapia R."/>
            <person name="Han C."/>
            <person name="Goodwin L."/>
            <person name="Chen A."/>
            <person name="Palaniappan K."/>
            <person name="Land M."/>
            <person name="Hauser L."/>
            <person name="Ngatchou-Djao O.D."/>
            <person name="Rohde M."/>
            <person name="Pukall R."/>
            <person name="Spring S."/>
            <person name="Abt B."/>
            <person name="Goker M."/>
            <person name="Detter J.C."/>
            <person name="Woyke T."/>
            <person name="Bristow J."/>
            <person name="Markowitz V."/>
            <person name="Hugenholtz P."/>
            <person name="Eisen J.A."/>
            <person name="Kyrpides N.C."/>
            <person name="Klenk H.P."/>
            <person name="Lapidus A."/>
        </authorList>
    </citation>
    <scope>NUCLEOTIDE SEQUENCE [LARGE SCALE GENOMIC DNA]</scope>
    <source>
        <strain evidence="4">DSM 15567 / CIP 107919 / 50-1 BON</strain>
    </source>
</reference>
<dbReference type="Pfam" id="PF01842">
    <property type="entry name" value="ACT"/>
    <property type="match status" value="1"/>
</dbReference>
<dbReference type="SUPFAM" id="SSF55021">
    <property type="entry name" value="ACT-like"/>
    <property type="match status" value="1"/>
</dbReference>
<dbReference type="HOGENOM" id="CLU_128147_0_0_9"/>
<comment type="similarity">
    <text evidence="1">Belongs to the UPF0735 family.</text>
</comment>
<dbReference type="STRING" id="697281.Mahau_0702"/>
<dbReference type="InterPro" id="IPR002912">
    <property type="entry name" value="ACT_dom"/>
</dbReference>
<keyword evidence="4" id="KW-1185">Reference proteome</keyword>
<dbReference type="PIRSF" id="PIRSF025624">
    <property type="entry name" value="ACT_PheB"/>
    <property type="match status" value="1"/>
</dbReference>
<reference evidence="4" key="1">
    <citation type="submission" date="2010-11" db="EMBL/GenBank/DDBJ databases">
        <title>The complete genome of Mahella australiensis DSM 15567.</title>
        <authorList>
            <consortium name="US DOE Joint Genome Institute (JGI-PGF)"/>
            <person name="Lucas S."/>
            <person name="Copeland A."/>
            <person name="Lapidus A."/>
            <person name="Bruce D."/>
            <person name="Goodwin L."/>
            <person name="Pitluck S."/>
            <person name="Kyrpides N."/>
            <person name="Mavromatis K."/>
            <person name="Pagani I."/>
            <person name="Ivanova N."/>
            <person name="Teshima H."/>
            <person name="Brettin T."/>
            <person name="Detter J.C."/>
            <person name="Han C."/>
            <person name="Tapia R."/>
            <person name="Land M."/>
            <person name="Hauser L."/>
            <person name="Markowitz V."/>
            <person name="Cheng J.-F."/>
            <person name="Hugenholtz P."/>
            <person name="Woyke T."/>
            <person name="Wu D."/>
            <person name="Spring S."/>
            <person name="Pukall R."/>
            <person name="Steenblock K."/>
            <person name="Schneider S."/>
            <person name="Klenk H.-P."/>
            <person name="Eisen J.A."/>
        </authorList>
    </citation>
    <scope>NUCLEOTIDE SEQUENCE [LARGE SCALE GENOMIC DNA]</scope>
    <source>
        <strain evidence="4">DSM 15567 / CIP 107919 / 50-1 BON</strain>
    </source>
</reference>
<organism evidence="3 4">
    <name type="scientific">Mahella australiensis (strain DSM 15567 / CIP 107919 / 50-1 BON)</name>
    <dbReference type="NCBI Taxonomy" id="697281"/>
    <lineage>
        <taxon>Bacteria</taxon>
        <taxon>Bacillati</taxon>
        <taxon>Bacillota</taxon>
        <taxon>Clostridia</taxon>
        <taxon>Thermoanaerobacterales</taxon>
        <taxon>Thermoanaerobacterales Family IV. Incertae Sedis</taxon>
        <taxon>Mahella</taxon>
    </lineage>
</organism>
<name>F4A0M4_MAHA5</name>
<evidence type="ECO:0000259" key="2">
    <source>
        <dbReference type="PROSITE" id="PS51671"/>
    </source>
</evidence>
<dbReference type="EMBL" id="CP002360">
    <property type="protein sequence ID" value="AEE95903.1"/>
    <property type="molecule type" value="Genomic_DNA"/>
</dbReference>
<dbReference type="CDD" id="cd04888">
    <property type="entry name" value="ACT_PheB-BS"/>
    <property type="match status" value="1"/>
</dbReference>
<dbReference type="eggNOG" id="COG4492">
    <property type="taxonomic scope" value="Bacteria"/>
</dbReference>
<dbReference type="InterPro" id="IPR008310">
    <property type="entry name" value="UPF0735_ACT_dom-cont"/>
</dbReference>
<dbReference type="AlphaFoldDB" id="F4A0M4"/>
<evidence type="ECO:0000256" key="1">
    <source>
        <dbReference type="HAMAP-Rule" id="MF_00707"/>
    </source>
</evidence>
<dbReference type="PROSITE" id="PS51671">
    <property type="entry name" value="ACT"/>
    <property type="match status" value="1"/>
</dbReference>
<evidence type="ECO:0000313" key="3">
    <source>
        <dbReference type="EMBL" id="AEE95903.1"/>
    </source>
</evidence>
<dbReference type="Gene3D" id="3.30.70.260">
    <property type="match status" value="1"/>
</dbReference>